<keyword evidence="1" id="KW-0472">Membrane</keyword>
<dbReference type="Proteomes" id="UP000315017">
    <property type="component" value="Chromosome"/>
</dbReference>
<dbReference type="RefSeq" id="WP_145095568.1">
    <property type="nucleotide sequence ID" value="NZ_CP036274.1"/>
</dbReference>
<keyword evidence="3" id="KW-1185">Reference proteome</keyword>
<protein>
    <submittedName>
        <fullName evidence="2">Uncharacterized protein</fullName>
    </submittedName>
</protein>
<dbReference type="KEGG" id="aagg:ETAA8_54350"/>
<proteinExistence type="predicted"/>
<evidence type="ECO:0000256" key="1">
    <source>
        <dbReference type="SAM" id="Phobius"/>
    </source>
</evidence>
<sequence length="103" mass="10502">MNVPVPPSPNTLGKTSLVLGVIGSFFVVLIGLCAGVSKQQGWLPAVGPLLLIFGGAFTFLGFLSLLLGVLGIFHRSRGTAIAGVILGVITILLFAAIVTEAGK</sequence>
<keyword evidence="1" id="KW-1133">Transmembrane helix</keyword>
<evidence type="ECO:0000313" key="3">
    <source>
        <dbReference type="Proteomes" id="UP000315017"/>
    </source>
</evidence>
<dbReference type="EMBL" id="CP036274">
    <property type="protein sequence ID" value="QDU30315.1"/>
    <property type="molecule type" value="Genomic_DNA"/>
</dbReference>
<organism evidence="2 3">
    <name type="scientific">Anatilimnocola aggregata</name>
    <dbReference type="NCBI Taxonomy" id="2528021"/>
    <lineage>
        <taxon>Bacteria</taxon>
        <taxon>Pseudomonadati</taxon>
        <taxon>Planctomycetota</taxon>
        <taxon>Planctomycetia</taxon>
        <taxon>Pirellulales</taxon>
        <taxon>Pirellulaceae</taxon>
        <taxon>Anatilimnocola</taxon>
    </lineage>
</organism>
<feature type="transmembrane region" description="Helical" evidence="1">
    <location>
        <begin position="79"/>
        <end position="98"/>
    </location>
</feature>
<gene>
    <name evidence="2" type="ORF">ETAA8_54350</name>
</gene>
<name>A0A517YJD1_9BACT</name>
<evidence type="ECO:0000313" key="2">
    <source>
        <dbReference type="EMBL" id="QDU30315.1"/>
    </source>
</evidence>
<feature type="transmembrane region" description="Helical" evidence="1">
    <location>
        <begin position="16"/>
        <end position="37"/>
    </location>
</feature>
<keyword evidence="1" id="KW-0812">Transmembrane</keyword>
<feature type="transmembrane region" description="Helical" evidence="1">
    <location>
        <begin position="49"/>
        <end position="73"/>
    </location>
</feature>
<reference evidence="2 3" key="1">
    <citation type="submission" date="2019-02" db="EMBL/GenBank/DDBJ databases">
        <title>Deep-cultivation of Planctomycetes and their phenomic and genomic characterization uncovers novel biology.</title>
        <authorList>
            <person name="Wiegand S."/>
            <person name="Jogler M."/>
            <person name="Boedeker C."/>
            <person name="Pinto D."/>
            <person name="Vollmers J."/>
            <person name="Rivas-Marin E."/>
            <person name="Kohn T."/>
            <person name="Peeters S.H."/>
            <person name="Heuer A."/>
            <person name="Rast P."/>
            <person name="Oberbeckmann S."/>
            <person name="Bunk B."/>
            <person name="Jeske O."/>
            <person name="Meyerdierks A."/>
            <person name="Storesund J.E."/>
            <person name="Kallscheuer N."/>
            <person name="Luecker S."/>
            <person name="Lage O.M."/>
            <person name="Pohl T."/>
            <person name="Merkel B.J."/>
            <person name="Hornburger P."/>
            <person name="Mueller R.-W."/>
            <person name="Bruemmer F."/>
            <person name="Labrenz M."/>
            <person name="Spormann A.M."/>
            <person name="Op den Camp H."/>
            <person name="Overmann J."/>
            <person name="Amann R."/>
            <person name="Jetten M.S.M."/>
            <person name="Mascher T."/>
            <person name="Medema M.H."/>
            <person name="Devos D.P."/>
            <person name="Kaster A.-K."/>
            <person name="Ovreas L."/>
            <person name="Rohde M."/>
            <person name="Galperin M.Y."/>
            <person name="Jogler C."/>
        </authorList>
    </citation>
    <scope>NUCLEOTIDE SEQUENCE [LARGE SCALE GENOMIC DNA]</scope>
    <source>
        <strain evidence="2 3">ETA_A8</strain>
    </source>
</reference>
<accession>A0A517YJD1</accession>
<dbReference type="AlphaFoldDB" id="A0A517YJD1"/>
<dbReference type="OrthoDB" id="9944861at2"/>